<keyword evidence="3" id="KW-0813">Transport</keyword>
<feature type="transmembrane region" description="Helical" evidence="13">
    <location>
        <begin position="315"/>
        <end position="338"/>
    </location>
</feature>
<comment type="subcellular location">
    <subcellularLocation>
        <location evidence="1">Cell membrane</location>
        <topology evidence="1">Multi-pass membrane protein</topology>
    </subcellularLocation>
</comment>
<dbReference type="Gene3D" id="1.20.1730.10">
    <property type="entry name" value="Sodium/glucose cotransporter"/>
    <property type="match status" value="1"/>
</dbReference>
<evidence type="ECO:0000256" key="5">
    <source>
        <dbReference type="ARBA" id="ARBA00022692"/>
    </source>
</evidence>
<dbReference type="EMBL" id="KF901225">
    <property type="protein sequence ID" value="AIF23264.1"/>
    <property type="molecule type" value="Genomic_DNA"/>
</dbReference>
<sequence length="550" mass="58601">MSSAWIAVTVYVIAMILFAIWARRDVGREDESYYLAGRGLSGPLLLVTMAATNFSAFTVYGSSGAAYRIGLSFLPIMAFGTGFMAVSMYVLGRKVRSRSIQHNAMTAPEMIRGQTGSREAQITMAIVLILATIPYLALQPRAAGIVVSALFGVPDWVGAVLVTGLVVTYTLTGGLKAVVRTDVVQGAIALALLWLGLAMVVSDAGGLSSAMSSLAASEPGLLGREGNYTLLIWVSTLLLWLFADPMFPQLYQRLCAAENDQSIGRMATLYPAVAWLAFLPPILIGALGHLSYPDLDKAGSDNILPNLIVDVGGEWLGGLVLVAGLAALMSTMDSQLLATGSLVTRDLISSDNRRPGQREGVIIALAILGLVLSLWSDLSILNLGLLAFSMYAVMFPAVFIAAHFDGLDGRSIIASIVAGEAVVLLAVFSPESFDGWWISPVGPAMPTAVIPSLAAALAALLIVQTACSPDSASRVFSDIRIEKASVMPVLGLFTIFALAQDFWWWADNKPSHLGLPIWVWWAAVLSLAQTVIMAIWVKRDVSGDDLSRIH</sequence>
<feature type="transmembrane region" description="Helical" evidence="13">
    <location>
        <begin position="484"/>
        <end position="506"/>
    </location>
</feature>
<dbReference type="GO" id="GO:0015293">
    <property type="term" value="F:symporter activity"/>
    <property type="evidence" value="ECO:0007669"/>
    <property type="project" value="UniProtKB-KW"/>
</dbReference>
<evidence type="ECO:0000256" key="9">
    <source>
        <dbReference type="ARBA" id="ARBA00023065"/>
    </source>
</evidence>
<feature type="transmembrane region" description="Helical" evidence="13">
    <location>
        <begin position="6"/>
        <end position="23"/>
    </location>
</feature>
<evidence type="ECO:0000256" key="2">
    <source>
        <dbReference type="ARBA" id="ARBA00006434"/>
    </source>
</evidence>
<feature type="transmembrane region" description="Helical" evidence="13">
    <location>
        <begin position="44"/>
        <end position="63"/>
    </location>
</feature>
<feature type="transmembrane region" description="Helical" evidence="13">
    <location>
        <begin position="359"/>
        <end position="375"/>
    </location>
</feature>
<keyword evidence="8" id="KW-0915">Sodium</keyword>
<dbReference type="GO" id="GO:0006814">
    <property type="term" value="P:sodium ion transport"/>
    <property type="evidence" value="ECO:0007669"/>
    <property type="project" value="UniProtKB-KW"/>
</dbReference>
<keyword evidence="5 13" id="KW-0812">Transmembrane</keyword>
<proteinExistence type="inferred from homology"/>
<keyword evidence="11" id="KW-0739">Sodium transport</keyword>
<feature type="transmembrane region" description="Helical" evidence="13">
    <location>
        <begin position="268"/>
        <end position="292"/>
    </location>
</feature>
<evidence type="ECO:0000256" key="1">
    <source>
        <dbReference type="ARBA" id="ARBA00004651"/>
    </source>
</evidence>
<keyword evidence="7 13" id="KW-1133">Transmembrane helix</keyword>
<evidence type="ECO:0000256" key="6">
    <source>
        <dbReference type="ARBA" id="ARBA00022847"/>
    </source>
</evidence>
<feature type="transmembrane region" description="Helical" evidence="13">
    <location>
        <begin position="441"/>
        <end position="463"/>
    </location>
</feature>
<feature type="transmembrane region" description="Helical" evidence="13">
    <location>
        <begin position="183"/>
        <end position="208"/>
    </location>
</feature>
<organism evidence="14">
    <name type="scientific">uncultured marine group II/III euryarchaeote SAT1000_14_B08</name>
    <dbReference type="NCBI Taxonomy" id="1456558"/>
    <lineage>
        <taxon>Archaea</taxon>
        <taxon>Methanobacteriati</taxon>
        <taxon>Methanobacteriota</taxon>
        <taxon>environmental samples</taxon>
    </lineage>
</organism>
<dbReference type="InterPro" id="IPR050277">
    <property type="entry name" value="Sodium:Solute_Symporter"/>
</dbReference>
<evidence type="ECO:0000256" key="11">
    <source>
        <dbReference type="ARBA" id="ARBA00023201"/>
    </source>
</evidence>
<feature type="transmembrane region" description="Helical" evidence="13">
    <location>
        <begin position="144"/>
        <end position="171"/>
    </location>
</feature>
<dbReference type="CDD" id="cd10322">
    <property type="entry name" value="SLC5sbd"/>
    <property type="match status" value="1"/>
</dbReference>
<feature type="transmembrane region" description="Helical" evidence="13">
    <location>
        <begin position="69"/>
        <end position="91"/>
    </location>
</feature>
<reference evidence="14" key="1">
    <citation type="journal article" date="2014" name="Genome Biol. Evol.">
        <title>Pangenome evidence for extensive interdomain horizontal transfer affecting lineage core and shell genes in uncultured planktonic thaumarchaeota and euryarchaeota.</title>
        <authorList>
            <person name="Deschamps P."/>
            <person name="Zivanovic Y."/>
            <person name="Moreira D."/>
            <person name="Rodriguez-Valera F."/>
            <person name="Lopez-Garcia P."/>
        </authorList>
    </citation>
    <scope>NUCLEOTIDE SEQUENCE</scope>
</reference>
<keyword evidence="4" id="KW-1003">Cell membrane</keyword>
<dbReference type="GO" id="GO:0005886">
    <property type="term" value="C:plasma membrane"/>
    <property type="evidence" value="ECO:0007669"/>
    <property type="project" value="UniProtKB-SubCell"/>
</dbReference>
<dbReference type="InterPro" id="IPR038377">
    <property type="entry name" value="Na/Glc_symporter_sf"/>
</dbReference>
<dbReference type="Pfam" id="PF00474">
    <property type="entry name" value="SSF"/>
    <property type="match status" value="1"/>
</dbReference>
<gene>
    <name evidence="14" type="primary">TC.SSS</name>
</gene>
<name>A0A075I5K0_9EURY</name>
<dbReference type="PANTHER" id="PTHR48086:SF3">
    <property type="entry name" value="SODIUM_PROLINE SYMPORTER"/>
    <property type="match status" value="1"/>
</dbReference>
<keyword evidence="9" id="KW-0406">Ion transport</keyword>
<dbReference type="PROSITE" id="PS50283">
    <property type="entry name" value="NA_SOLUT_SYMP_3"/>
    <property type="match status" value="1"/>
</dbReference>
<feature type="transmembrane region" description="Helical" evidence="13">
    <location>
        <begin position="381"/>
        <end position="404"/>
    </location>
</feature>
<evidence type="ECO:0000256" key="3">
    <source>
        <dbReference type="ARBA" id="ARBA00022448"/>
    </source>
</evidence>
<evidence type="ECO:0000256" key="8">
    <source>
        <dbReference type="ARBA" id="ARBA00023053"/>
    </source>
</evidence>
<feature type="transmembrane region" description="Helical" evidence="13">
    <location>
        <begin position="411"/>
        <end position="429"/>
    </location>
</feature>
<protein>
    <submittedName>
        <fullName evidence="14">Na+/pantothenate symporter PanF (TC.SSS)</fullName>
    </submittedName>
</protein>
<keyword evidence="6" id="KW-0769">Symport</keyword>
<evidence type="ECO:0000313" key="14">
    <source>
        <dbReference type="EMBL" id="AIF23264.1"/>
    </source>
</evidence>
<dbReference type="PANTHER" id="PTHR48086">
    <property type="entry name" value="SODIUM/PROLINE SYMPORTER-RELATED"/>
    <property type="match status" value="1"/>
</dbReference>
<evidence type="ECO:0000256" key="13">
    <source>
        <dbReference type="SAM" id="Phobius"/>
    </source>
</evidence>
<evidence type="ECO:0000256" key="4">
    <source>
        <dbReference type="ARBA" id="ARBA00022475"/>
    </source>
</evidence>
<dbReference type="InterPro" id="IPR001734">
    <property type="entry name" value="Na/solute_symporter"/>
</dbReference>
<feature type="transmembrane region" description="Helical" evidence="13">
    <location>
        <begin position="228"/>
        <end position="247"/>
    </location>
</feature>
<keyword evidence="10 13" id="KW-0472">Membrane</keyword>
<evidence type="ECO:0000256" key="7">
    <source>
        <dbReference type="ARBA" id="ARBA00022989"/>
    </source>
</evidence>
<dbReference type="AlphaFoldDB" id="A0A075I5K0"/>
<feature type="transmembrane region" description="Helical" evidence="13">
    <location>
        <begin position="120"/>
        <end position="138"/>
    </location>
</feature>
<evidence type="ECO:0000256" key="12">
    <source>
        <dbReference type="RuleBase" id="RU362091"/>
    </source>
</evidence>
<feature type="transmembrane region" description="Helical" evidence="13">
    <location>
        <begin position="518"/>
        <end position="537"/>
    </location>
</feature>
<accession>A0A075I5K0</accession>
<evidence type="ECO:0000256" key="10">
    <source>
        <dbReference type="ARBA" id="ARBA00023136"/>
    </source>
</evidence>
<comment type="similarity">
    <text evidence="2 12">Belongs to the sodium:solute symporter (SSF) (TC 2.A.21) family.</text>
</comment>